<evidence type="ECO:0000256" key="1">
    <source>
        <dbReference type="ARBA" id="ARBA00004123"/>
    </source>
</evidence>
<dbReference type="SUPFAM" id="SSF63748">
    <property type="entry name" value="Tudor/PWWP/MBT"/>
    <property type="match status" value="1"/>
</dbReference>
<evidence type="ECO:0000256" key="3">
    <source>
        <dbReference type="ARBA" id="ARBA00022737"/>
    </source>
</evidence>
<evidence type="ECO:0000313" key="8">
    <source>
        <dbReference type="Proteomes" id="UP000292052"/>
    </source>
</evidence>
<dbReference type="GO" id="GO:0005634">
    <property type="term" value="C:nucleus"/>
    <property type="evidence" value="ECO:0007669"/>
    <property type="project" value="UniProtKB-SubCell"/>
</dbReference>
<dbReference type="Gene3D" id="3.90.1150.190">
    <property type="entry name" value="SLED domain"/>
    <property type="match status" value="1"/>
</dbReference>
<keyword evidence="4" id="KW-0539">Nucleus</keyword>
<proteinExistence type="predicted"/>
<name>A0A482WD00_ASBVE</name>
<evidence type="ECO:0000313" key="7">
    <source>
        <dbReference type="EMBL" id="RZC42895.1"/>
    </source>
</evidence>
<evidence type="ECO:0000256" key="2">
    <source>
        <dbReference type="ARBA" id="ARBA00022491"/>
    </source>
</evidence>
<dbReference type="GO" id="GO:0045892">
    <property type="term" value="P:negative regulation of DNA-templated transcription"/>
    <property type="evidence" value="ECO:0007669"/>
    <property type="project" value="TreeGrafter"/>
</dbReference>
<evidence type="ECO:0000256" key="4">
    <source>
        <dbReference type="ARBA" id="ARBA00023242"/>
    </source>
</evidence>
<dbReference type="InterPro" id="IPR050548">
    <property type="entry name" value="PcG_chromatin_remod_factors"/>
</dbReference>
<accession>A0A482WD00</accession>
<dbReference type="InterPro" id="IPR038348">
    <property type="entry name" value="SLED_sf"/>
</dbReference>
<dbReference type="EMBL" id="QDEB01003998">
    <property type="protein sequence ID" value="RZC42895.1"/>
    <property type="molecule type" value="Genomic_DNA"/>
</dbReference>
<organism evidence="7 8">
    <name type="scientific">Asbolus verrucosus</name>
    <name type="common">Desert ironclad beetle</name>
    <dbReference type="NCBI Taxonomy" id="1661398"/>
    <lineage>
        <taxon>Eukaryota</taxon>
        <taxon>Metazoa</taxon>
        <taxon>Ecdysozoa</taxon>
        <taxon>Arthropoda</taxon>
        <taxon>Hexapoda</taxon>
        <taxon>Insecta</taxon>
        <taxon>Pterygota</taxon>
        <taxon>Neoptera</taxon>
        <taxon>Endopterygota</taxon>
        <taxon>Coleoptera</taxon>
        <taxon>Polyphaga</taxon>
        <taxon>Cucujiformia</taxon>
        <taxon>Tenebrionidae</taxon>
        <taxon>Pimeliinae</taxon>
        <taxon>Asbolus</taxon>
    </lineage>
</organism>
<feature type="domain" description="SLED" evidence="6">
    <location>
        <begin position="150"/>
        <end position="251"/>
    </location>
</feature>
<dbReference type="Pfam" id="PF02820">
    <property type="entry name" value="MBT"/>
    <property type="match status" value="1"/>
</dbReference>
<dbReference type="Pfam" id="PF12140">
    <property type="entry name" value="SLED"/>
    <property type="match status" value="1"/>
</dbReference>
<dbReference type="PANTHER" id="PTHR12247">
    <property type="entry name" value="POLYCOMB GROUP PROTEIN"/>
    <property type="match status" value="1"/>
</dbReference>
<dbReference type="GO" id="GO:0042393">
    <property type="term" value="F:histone binding"/>
    <property type="evidence" value="ECO:0007669"/>
    <property type="project" value="TreeGrafter"/>
</dbReference>
<dbReference type="Gene3D" id="2.30.30.140">
    <property type="match status" value="2"/>
</dbReference>
<sequence length="251" mass="26871">MNASSWPMFLLKTLNGAEMAPAKIFQKEPPGPKTNLFQVGQKLEAVDKKNPQLICCATVGAVKNDQIHVTFDGWRGAFDYWCKYDSRDIFPVGWCAKSGHPMQPPGQKNNTGHNRYKIKPALTAPMPISSALAEVQSPEADTSAPPPPPIAVFVRKSCAGGPLIDTAQLPVSVEDATLTGLAKGVVGKILSASHKSETILARLGALRGEEMVITHAGTTYTIKLPQLLKPADLENVFAALASALGCCHNLF</sequence>
<comment type="caution">
    <text evidence="7">The sequence shown here is derived from an EMBL/GenBank/DDBJ whole genome shotgun (WGS) entry which is preliminary data.</text>
</comment>
<feature type="non-terminal residue" evidence="7">
    <location>
        <position position="251"/>
    </location>
</feature>
<dbReference type="InterPro" id="IPR004092">
    <property type="entry name" value="Mbt"/>
</dbReference>
<dbReference type="SMART" id="SM00561">
    <property type="entry name" value="MBT"/>
    <property type="match status" value="1"/>
</dbReference>
<evidence type="ECO:0000259" key="6">
    <source>
        <dbReference type="Pfam" id="PF12140"/>
    </source>
</evidence>
<keyword evidence="8" id="KW-1185">Reference proteome</keyword>
<comment type="subcellular location">
    <subcellularLocation>
        <location evidence="1">Nucleus</location>
    </subcellularLocation>
</comment>
<evidence type="ECO:0000256" key="5">
    <source>
        <dbReference type="PROSITE-ProRule" id="PRU00459"/>
    </source>
</evidence>
<dbReference type="OrthoDB" id="5912862at2759"/>
<dbReference type="FunFam" id="2.30.30.140:FF:000028">
    <property type="entry name" value="polycomb protein SCMH1 isoform X1"/>
    <property type="match status" value="1"/>
</dbReference>
<dbReference type="InterPro" id="IPR021987">
    <property type="entry name" value="SLED"/>
</dbReference>
<dbReference type="PROSITE" id="PS51079">
    <property type="entry name" value="MBT"/>
    <property type="match status" value="1"/>
</dbReference>
<dbReference type="AlphaFoldDB" id="A0A482WD00"/>
<dbReference type="STRING" id="1661398.A0A482WD00"/>
<dbReference type="GO" id="GO:0003682">
    <property type="term" value="F:chromatin binding"/>
    <property type="evidence" value="ECO:0007669"/>
    <property type="project" value="TreeGrafter"/>
</dbReference>
<gene>
    <name evidence="7" type="ORF">BDFB_014045</name>
</gene>
<keyword evidence="2" id="KW-0678">Repressor</keyword>
<dbReference type="Proteomes" id="UP000292052">
    <property type="component" value="Unassembled WGS sequence"/>
</dbReference>
<feature type="repeat" description="MBT" evidence="5">
    <location>
        <begin position="4"/>
        <end position="105"/>
    </location>
</feature>
<keyword evidence="3" id="KW-0677">Repeat</keyword>
<reference evidence="7 8" key="1">
    <citation type="submission" date="2017-03" db="EMBL/GenBank/DDBJ databases">
        <title>Genome of the blue death feigning beetle - Asbolus verrucosus.</title>
        <authorList>
            <person name="Rider S.D."/>
        </authorList>
    </citation>
    <scope>NUCLEOTIDE SEQUENCE [LARGE SCALE GENOMIC DNA]</scope>
    <source>
        <strain evidence="7">Butters</strain>
        <tissue evidence="7">Head and leg muscle</tissue>
    </source>
</reference>
<protein>
    <submittedName>
        <fullName evidence="7">MBT and/or DUF3588 domain containing protein</fullName>
    </submittedName>
</protein>
<dbReference type="PANTHER" id="PTHR12247:SF132">
    <property type="entry name" value="POLYCOMB PROTEIN SCM"/>
    <property type="match status" value="1"/>
</dbReference>
<dbReference type="CDD" id="cd20092">
    <property type="entry name" value="MBT_dScm-like_rpt2"/>
    <property type="match status" value="1"/>
</dbReference>